<dbReference type="EMBL" id="PQXO01000334">
    <property type="protein sequence ID" value="TGO86100.1"/>
    <property type="molecule type" value="Genomic_DNA"/>
</dbReference>
<gene>
    <name evidence="1" type="ORF">BPOR_0335g00060</name>
</gene>
<reference evidence="1 2" key="1">
    <citation type="submission" date="2017-12" db="EMBL/GenBank/DDBJ databases">
        <title>Comparative genomics of Botrytis spp.</title>
        <authorList>
            <person name="Valero-Jimenez C.A."/>
            <person name="Tapia P."/>
            <person name="Veloso J."/>
            <person name="Silva-Moreno E."/>
            <person name="Staats M."/>
            <person name="Valdes J.H."/>
            <person name="Van Kan J.A.L."/>
        </authorList>
    </citation>
    <scope>NUCLEOTIDE SEQUENCE [LARGE SCALE GENOMIC DNA]</scope>
    <source>
        <strain evidence="1 2">MUCL3349</strain>
    </source>
</reference>
<accession>A0A4Z1KKS9</accession>
<keyword evidence="2" id="KW-1185">Reference proteome</keyword>
<name>A0A4Z1KKS9_9HELO</name>
<protein>
    <submittedName>
        <fullName evidence="1">Uncharacterized protein</fullName>
    </submittedName>
</protein>
<organism evidence="1 2">
    <name type="scientific">Botrytis porri</name>
    <dbReference type="NCBI Taxonomy" id="87229"/>
    <lineage>
        <taxon>Eukaryota</taxon>
        <taxon>Fungi</taxon>
        <taxon>Dikarya</taxon>
        <taxon>Ascomycota</taxon>
        <taxon>Pezizomycotina</taxon>
        <taxon>Leotiomycetes</taxon>
        <taxon>Helotiales</taxon>
        <taxon>Sclerotiniaceae</taxon>
        <taxon>Botrytis</taxon>
    </lineage>
</organism>
<proteinExistence type="predicted"/>
<dbReference type="AlphaFoldDB" id="A0A4Z1KKS9"/>
<evidence type="ECO:0000313" key="2">
    <source>
        <dbReference type="Proteomes" id="UP000297280"/>
    </source>
</evidence>
<sequence>MLLYERKEYCNPDQKFIFCAHVDASDAQNLDVAVGLQPLQGRATKTALFASCNIARLGLNVITHRVEANEDTAMRLLR</sequence>
<evidence type="ECO:0000313" key="1">
    <source>
        <dbReference type="EMBL" id="TGO86100.1"/>
    </source>
</evidence>
<comment type="caution">
    <text evidence="1">The sequence shown here is derived from an EMBL/GenBank/DDBJ whole genome shotgun (WGS) entry which is preliminary data.</text>
</comment>
<dbReference type="Proteomes" id="UP000297280">
    <property type="component" value="Unassembled WGS sequence"/>
</dbReference>